<evidence type="ECO:0000313" key="5">
    <source>
        <dbReference type="Proteomes" id="UP000554837"/>
    </source>
</evidence>
<proteinExistence type="predicted"/>
<comment type="caution">
    <text evidence="4">The sequence shown here is derived from an EMBL/GenBank/DDBJ whole genome shotgun (WGS) entry which is preliminary data.</text>
</comment>
<gene>
    <name evidence="4" type="ORF">HNQ51_001289</name>
</gene>
<dbReference type="EMBL" id="JACHHO010000001">
    <property type="protein sequence ID" value="MBB5203996.1"/>
    <property type="molecule type" value="Genomic_DNA"/>
</dbReference>
<sequence>MIVPLALNLLSARSRQRLSILIYHRVLAHKDDLHTDLPSVAEFERDMGWVARWFNVLPLDEAVRRWRAGTLPARAAAITFDDGYADNLTQATPILRRLGLSATFFIATDYLDGGRMWNDTIAEAVRRCPTAELDLRDLDLGTHPLPDMAARRAAVARLLPAAKYLPQARRQEVADAIAARVGQPLPDDLMMTRSQLKALRDAGMQIGAHTLSHPILANLSGPQAEAEIRGSKQELEALLQQPVTLFAYPNGVPGRDYRREHADMVEAAGFEAAVTTAAGATHPGSLAAQLPRFTPWDQTATRFGLRLARNLLGQEATH</sequence>
<keyword evidence="5" id="KW-1185">Reference proteome</keyword>
<dbReference type="InterPro" id="IPR002509">
    <property type="entry name" value="NODB_dom"/>
</dbReference>
<dbReference type="AlphaFoldDB" id="A0A840S4N2"/>
<comment type="subcellular location">
    <subcellularLocation>
        <location evidence="1">Secreted</location>
    </subcellularLocation>
</comment>
<feature type="domain" description="NodB homology" evidence="3">
    <location>
        <begin position="74"/>
        <end position="318"/>
    </location>
</feature>
<dbReference type="GO" id="GO:0005576">
    <property type="term" value="C:extracellular region"/>
    <property type="evidence" value="ECO:0007669"/>
    <property type="project" value="UniProtKB-SubCell"/>
</dbReference>
<protein>
    <submittedName>
        <fullName evidence="4">Peptidoglycan/xylan/chitin deacetylase (PgdA/CDA1 family)</fullName>
    </submittedName>
</protein>
<organism evidence="4 5">
    <name type="scientific">Inhella inkyongensis</name>
    <dbReference type="NCBI Taxonomy" id="392593"/>
    <lineage>
        <taxon>Bacteria</taxon>
        <taxon>Pseudomonadati</taxon>
        <taxon>Pseudomonadota</taxon>
        <taxon>Betaproteobacteria</taxon>
        <taxon>Burkholderiales</taxon>
        <taxon>Sphaerotilaceae</taxon>
        <taxon>Inhella</taxon>
    </lineage>
</organism>
<reference evidence="4 5" key="1">
    <citation type="submission" date="2020-08" db="EMBL/GenBank/DDBJ databases">
        <title>Genomic Encyclopedia of Type Strains, Phase IV (KMG-IV): sequencing the most valuable type-strain genomes for metagenomic binning, comparative biology and taxonomic classification.</title>
        <authorList>
            <person name="Goeker M."/>
        </authorList>
    </citation>
    <scope>NUCLEOTIDE SEQUENCE [LARGE SCALE GENOMIC DNA]</scope>
    <source>
        <strain evidence="4 5">DSM 23958</strain>
    </source>
</reference>
<evidence type="ECO:0000256" key="2">
    <source>
        <dbReference type="ARBA" id="ARBA00022729"/>
    </source>
</evidence>
<dbReference type="RefSeq" id="WP_175423637.1">
    <property type="nucleotide sequence ID" value="NZ_CP040709.1"/>
</dbReference>
<dbReference type="InterPro" id="IPR051398">
    <property type="entry name" value="Polysacch_Deacetylase"/>
</dbReference>
<dbReference type="PANTHER" id="PTHR34216">
    <property type="match status" value="1"/>
</dbReference>
<dbReference type="InterPro" id="IPR011330">
    <property type="entry name" value="Glyco_hydro/deAcase_b/a-brl"/>
</dbReference>
<evidence type="ECO:0000259" key="3">
    <source>
        <dbReference type="PROSITE" id="PS51677"/>
    </source>
</evidence>
<dbReference type="PANTHER" id="PTHR34216:SF3">
    <property type="entry name" value="POLY-BETA-1,6-N-ACETYL-D-GLUCOSAMINE N-DEACETYLASE"/>
    <property type="match status" value="1"/>
</dbReference>
<dbReference type="PROSITE" id="PS51677">
    <property type="entry name" value="NODB"/>
    <property type="match status" value="1"/>
</dbReference>
<dbReference type="Gene3D" id="3.20.20.370">
    <property type="entry name" value="Glycoside hydrolase/deacetylase"/>
    <property type="match status" value="1"/>
</dbReference>
<name>A0A840S4N2_9BURK</name>
<dbReference type="SUPFAM" id="SSF88713">
    <property type="entry name" value="Glycoside hydrolase/deacetylase"/>
    <property type="match status" value="1"/>
</dbReference>
<keyword evidence="2" id="KW-0732">Signal</keyword>
<accession>A0A840S4N2</accession>
<dbReference type="CDD" id="cd10918">
    <property type="entry name" value="CE4_NodB_like_5s_6s"/>
    <property type="match status" value="1"/>
</dbReference>
<evidence type="ECO:0000256" key="1">
    <source>
        <dbReference type="ARBA" id="ARBA00004613"/>
    </source>
</evidence>
<dbReference type="Pfam" id="PF01522">
    <property type="entry name" value="Polysacc_deac_1"/>
    <property type="match status" value="2"/>
</dbReference>
<dbReference type="GO" id="GO:0005975">
    <property type="term" value="P:carbohydrate metabolic process"/>
    <property type="evidence" value="ECO:0007669"/>
    <property type="project" value="InterPro"/>
</dbReference>
<dbReference type="GO" id="GO:0016810">
    <property type="term" value="F:hydrolase activity, acting on carbon-nitrogen (but not peptide) bonds"/>
    <property type="evidence" value="ECO:0007669"/>
    <property type="project" value="InterPro"/>
</dbReference>
<evidence type="ECO:0000313" key="4">
    <source>
        <dbReference type="EMBL" id="MBB5203996.1"/>
    </source>
</evidence>
<dbReference type="Proteomes" id="UP000554837">
    <property type="component" value="Unassembled WGS sequence"/>
</dbReference>